<dbReference type="AlphaFoldDB" id="A0AAV7KQA7"/>
<comment type="cofactor">
    <cofactor evidence="2">
        <name>Ca(2+)</name>
        <dbReference type="ChEBI" id="CHEBI:29108"/>
    </cofactor>
</comment>
<gene>
    <name evidence="4" type="ORF">NDU88_000295</name>
</gene>
<proteinExistence type="inferred from homology"/>
<keyword evidence="5" id="KW-1185">Reference proteome</keyword>
<evidence type="ECO:0000313" key="5">
    <source>
        <dbReference type="Proteomes" id="UP001066276"/>
    </source>
</evidence>
<dbReference type="SUPFAM" id="SSF54518">
    <property type="entry name" value="Tubby C-terminal domain-like"/>
    <property type="match status" value="1"/>
</dbReference>
<keyword evidence="2" id="KW-0564">Palmitate</keyword>
<feature type="region of interest" description="Disordered" evidence="3">
    <location>
        <begin position="1"/>
        <end position="124"/>
    </location>
</feature>
<dbReference type="InterPro" id="IPR005552">
    <property type="entry name" value="Scramblase"/>
</dbReference>
<dbReference type="Proteomes" id="UP001066276">
    <property type="component" value="Chromosome 12"/>
</dbReference>
<sequence length="356" mass="38953">MSAPNYPGPQPGYGPPQPGYPVPQPGYPGPQPGYPAPQPGYHVPQPGYPVPQPEGYPMPPYPVKQQPYPLPDPAQPAPAPGFSVYPSNPGVSMSPQAPPQVHPIPEPGVSPQRPPGQDPHGAITPYVPVTNAVPPGLEYLTQIDQILIHQKVELIEAFIGFETNNKYEIRNSMGQKIFYAKEENDCCTRNCCGSLRRFNMKITDNSGIEIIHLIRPFKCASCCCPCCLQELEVQSPPGTTIGHIVQDWHACLPKFSIQNASKETVLKIVGPCLACNCCSDVNFEVKTTDESRSVGRISKQWTGLIKEVFTDADNFGIQFPVDLDVKIKAVLLGACFLIDFIFFEKVKDAQKNTVMG</sequence>
<keyword evidence="2" id="KW-0449">Lipoprotein</keyword>
<dbReference type="EMBL" id="JANPWB010000016">
    <property type="protein sequence ID" value="KAJ1080074.1"/>
    <property type="molecule type" value="Genomic_DNA"/>
</dbReference>
<feature type="compositionally biased region" description="Pro residues" evidence="3">
    <location>
        <begin position="46"/>
        <end position="79"/>
    </location>
</feature>
<dbReference type="Pfam" id="PF03803">
    <property type="entry name" value="Scramblase"/>
    <property type="match status" value="1"/>
</dbReference>
<accession>A0AAV7KQA7</accession>
<dbReference type="GO" id="GO:0017128">
    <property type="term" value="F:phospholipid scramblase activity"/>
    <property type="evidence" value="ECO:0007669"/>
    <property type="project" value="InterPro"/>
</dbReference>
<reference evidence="4" key="1">
    <citation type="journal article" date="2022" name="bioRxiv">
        <title>Sequencing and chromosome-scale assembly of the giantPleurodeles waltlgenome.</title>
        <authorList>
            <person name="Brown T."/>
            <person name="Elewa A."/>
            <person name="Iarovenko S."/>
            <person name="Subramanian E."/>
            <person name="Araus A.J."/>
            <person name="Petzold A."/>
            <person name="Susuki M."/>
            <person name="Suzuki K.-i.T."/>
            <person name="Hayashi T."/>
            <person name="Toyoda A."/>
            <person name="Oliveira C."/>
            <person name="Osipova E."/>
            <person name="Leigh N.D."/>
            <person name="Simon A."/>
            <person name="Yun M.H."/>
        </authorList>
    </citation>
    <scope>NUCLEOTIDE SEQUENCE</scope>
    <source>
        <strain evidence="4">20211129_DDA</strain>
        <tissue evidence="4">Liver</tissue>
    </source>
</reference>
<dbReference type="PANTHER" id="PTHR23248">
    <property type="entry name" value="PHOSPHOLIPID SCRAMBLASE-RELATED"/>
    <property type="match status" value="1"/>
</dbReference>
<organism evidence="4 5">
    <name type="scientific">Pleurodeles waltl</name>
    <name type="common">Iberian ribbed newt</name>
    <dbReference type="NCBI Taxonomy" id="8319"/>
    <lineage>
        <taxon>Eukaryota</taxon>
        <taxon>Metazoa</taxon>
        <taxon>Chordata</taxon>
        <taxon>Craniata</taxon>
        <taxon>Vertebrata</taxon>
        <taxon>Euteleostomi</taxon>
        <taxon>Amphibia</taxon>
        <taxon>Batrachia</taxon>
        <taxon>Caudata</taxon>
        <taxon>Salamandroidea</taxon>
        <taxon>Salamandridae</taxon>
        <taxon>Pleurodelinae</taxon>
        <taxon>Pleurodeles</taxon>
    </lineage>
</organism>
<evidence type="ECO:0000256" key="3">
    <source>
        <dbReference type="SAM" id="MobiDB-lite"/>
    </source>
</evidence>
<comment type="function">
    <text evidence="2">May mediate accelerated ATP-independent bidirectional transbilayer migration of phospholipids upon binding calcium ions that results in a loss of phospholipid asymmetry in the plasma membrane.</text>
</comment>
<comment type="similarity">
    <text evidence="1 2">Belongs to the phospholipid scramblase family.</text>
</comment>
<name>A0AAV7KQA7_PLEWA</name>
<keyword evidence="2" id="KW-0106">Calcium</keyword>
<protein>
    <recommendedName>
        <fullName evidence="2">Phospholipid scramblase</fullName>
    </recommendedName>
</protein>
<evidence type="ECO:0000256" key="2">
    <source>
        <dbReference type="RuleBase" id="RU363116"/>
    </source>
</evidence>
<dbReference type="InterPro" id="IPR025659">
    <property type="entry name" value="Tubby-like_C"/>
</dbReference>
<feature type="compositionally biased region" description="Pro residues" evidence="3">
    <location>
        <begin position="1"/>
        <end position="38"/>
    </location>
</feature>
<dbReference type="GO" id="GO:0005886">
    <property type="term" value="C:plasma membrane"/>
    <property type="evidence" value="ECO:0007669"/>
    <property type="project" value="TreeGrafter"/>
</dbReference>
<dbReference type="PANTHER" id="PTHR23248:SF57">
    <property type="entry name" value="PHOSPHOLIPID SCRAMBLASE"/>
    <property type="match status" value="1"/>
</dbReference>
<evidence type="ECO:0000256" key="1">
    <source>
        <dbReference type="ARBA" id="ARBA00005350"/>
    </source>
</evidence>
<feature type="compositionally biased region" description="Polar residues" evidence="3">
    <location>
        <begin position="85"/>
        <end position="95"/>
    </location>
</feature>
<feature type="compositionally biased region" description="Pro residues" evidence="3">
    <location>
        <begin position="96"/>
        <end position="117"/>
    </location>
</feature>
<comment type="caution">
    <text evidence="4">The sequence shown here is derived from an EMBL/GenBank/DDBJ whole genome shotgun (WGS) entry which is preliminary data.</text>
</comment>
<evidence type="ECO:0000313" key="4">
    <source>
        <dbReference type="EMBL" id="KAJ1080074.1"/>
    </source>
</evidence>